<organism evidence="1 2">
    <name type="scientific">Pisolithus tinctorius Marx 270</name>
    <dbReference type="NCBI Taxonomy" id="870435"/>
    <lineage>
        <taxon>Eukaryota</taxon>
        <taxon>Fungi</taxon>
        <taxon>Dikarya</taxon>
        <taxon>Basidiomycota</taxon>
        <taxon>Agaricomycotina</taxon>
        <taxon>Agaricomycetes</taxon>
        <taxon>Agaricomycetidae</taxon>
        <taxon>Boletales</taxon>
        <taxon>Sclerodermatineae</taxon>
        <taxon>Pisolithaceae</taxon>
        <taxon>Pisolithus</taxon>
    </lineage>
</organism>
<dbReference type="InParanoid" id="A0A0C3K611"/>
<dbReference type="AlphaFoldDB" id="A0A0C3K611"/>
<dbReference type="HOGENOM" id="CLU_2251163_0_0_1"/>
<keyword evidence="2" id="KW-1185">Reference proteome</keyword>
<evidence type="ECO:0000313" key="2">
    <source>
        <dbReference type="Proteomes" id="UP000054217"/>
    </source>
</evidence>
<protein>
    <submittedName>
        <fullName evidence="1">Uncharacterized protein</fullName>
    </submittedName>
</protein>
<reference evidence="1 2" key="1">
    <citation type="submission" date="2014-04" db="EMBL/GenBank/DDBJ databases">
        <authorList>
            <consortium name="DOE Joint Genome Institute"/>
            <person name="Kuo A."/>
            <person name="Kohler A."/>
            <person name="Costa M.D."/>
            <person name="Nagy L.G."/>
            <person name="Floudas D."/>
            <person name="Copeland A."/>
            <person name="Barry K.W."/>
            <person name="Cichocki N."/>
            <person name="Veneault-Fourrey C."/>
            <person name="LaButti K."/>
            <person name="Lindquist E.A."/>
            <person name="Lipzen A."/>
            <person name="Lundell T."/>
            <person name="Morin E."/>
            <person name="Murat C."/>
            <person name="Sun H."/>
            <person name="Tunlid A."/>
            <person name="Henrissat B."/>
            <person name="Grigoriev I.V."/>
            <person name="Hibbett D.S."/>
            <person name="Martin F."/>
            <person name="Nordberg H.P."/>
            <person name="Cantor M.N."/>
            <person name="Hua S.X."/>
        </authorList>
    </citation>
    <scope>NUCLEOTIDE SEQUENCE [LARGE SCALE GENOMIC DNA]</scope>
    <source>
        <strain evidence="1 2">Marx 270</strain>
    </source>
</reference>
<name>A0A0C3K611_PISTI</name>
<dbReference type="Proteomes" id="UP000054217">
    <property type="component" value="Unassembled WGS sequence"/>
</dbReference>
<sequence length="104" mass="11411">MHRRGKDSTVGLSLLSSIAHSNARGARPILSAVPSQLERFTSYAFGETYYRSSQRLCVSVLAPSFTPDTAAQWGFPSTSLEDLVFKNILPRYSPQVTSLFANSP</sequence>
<accession>A0A0C3K611</accession>
<evidence type="ECO:0000313" key="1">
    <source>
        <dbReference type="EMBL" id="KIO05027.1"/>
    </source>
</evidence>
<dbReference type="EMBL" id="KN831968">
    <property type="protein sequence ID" value="KIO05027.1"/>
    <property type="molecule type" value="Genomic_DNA"/>
</dbReference>
<reference evidence="2" key="2">
    <citation type="submission" date="2015-01" db="EMBL/GenBank/DDBJ databases">
        <title>Evolutionary Origins and Diversification of the Mycorrhizal Mutualists.</title>
        <authorList>
            <consortium name="DOE Joint Genome Institute"/>
            <consortium name="Mycorrhizal Genomics Consortium"/>
            <person name="Kohler A."/>
            <person name="Kuo A."/>
            <person name="Nagy L.G."/>
            <person name="Floudas D."/>
            <person name="Copeland A."/>
            <person name="Barry K.W."/>
            <person name="Cichocki N."/>
            <person name="Veneault-Fourrey C."/>
            <person name="LaButti K."/>
            <person name="Lindquist E.A."/>
            <person name="Lipzen A."/>
            <person name="Lundell T."/>
            <person name="Morin E."/>
            <person name="Murat C."/>
            <person name="Riley R."/>
            <person name="Ohm R."/>
            <person name="Sun H."/>
            <person name="Tunlid A."/>
            <person name="Henrissat B."/>
            <person name="Grigoriev I.V."/>
            <person name="Hibbett D.S."/>
            <person name="Martin F."/>
        </authorList>
    </citation>
    <scope>NUCLEOTIDE SEQUENCE [LARGE SCALE GENOMIC DNA]</scope>
    <source>
        <strain evidence="2">Marx 270</strain>
    </source>
</reference>
<gene>
    <name evidence="1" type="ORF">M404DRAFT_532300</name>
</gene>
<proteinExistence type="predicted"/>